<feature type="region of interest" description="Disordered" evidence="1">
    <location>
        <begin position="59"/>
        <end position="81"/>
    </location>
</feature>
<gene>
    <name evidence="2" type="ORF">DEO72_LG7g774</name>
</gene>
<dbReference type="Proteomes" id="UP000501690">
    <property type="component" value="Linkage Group LG7"/>
</dbReference>
<evidence type="ECO:0000313" key="3">
    <source>
        <dbReference type="Proteomes" id="UP000501690"/>
    </source>
</evidence>
<sequence length="99" mass="10533">MGQPNLGEPVGGEGVQGEPVEGEGVQAEPLEPEPLQAEPHREDTVGLANVGTSDRVAHVDSWSDSGRHGSTQESVHGIHDEGLVDVSIDADMEHEPHKW</sequence>
<evidence type="ECO:0000313" key="2">
    <source>
        <dbReference type="EMBL" id="QCD99492.1"/>
    </source>
</evidence>
<dbReference type="EMBL" id="CP039351">
    <property type="protein sequence ID" value="QCD99492.1"/>
    <property type="molecule type" value="Genomic_DNA"/>
</dbReference>
<feature type="compositionally biased region" description="Low complexity" evidence="1">
    <location>
        <begin position="16"/>
        <end position="37"/>
    </location>
</feature>
<feature type="compositionally biased region" description="Polar residues" evidence="1">
    <location>
        <begin position="62"/>
        <end position="74"/>
    </location>
</feature>
<feature type="region of interest" description="Disordered" evidence="1">
    <location>
        <begin position="1"/>
        <end position="42"/>
    </location>
</feature>
<proteinExistence type="predicted"/>
<evidence type="ECO:0000256" key="1">
    <source>
        <dbReference type="SAM" id="MobiDB-lite"/>
    </source>
</evidence>
<name>A0A4D6MDG9_VIGUN</name>
<reference evidence="2 3" key="1">
    <citation type="submission" date="2019-04" db="EMBL/GenBank/DDBJ databases">
        <title>An improved genome assembly and genetic linkage map for asparagus bean, Vigna unguiculata ssp. sesquipedialis.</title>
        <authorList>
            <person name="Xia Q."/>
            <person name="Zhang R."/>
            <person name="Dong Y."/>
        </authorList>
    </citation>
    <scope>NUCLEOTIDE SEQUENCE [LARGE SCALE GENOMIC DNA]</scope>
    <source>
        <tissue evidence="2">Leaf</tissue>
    </source>
</reference>
<organism evidence="2 3">
    <name type="scientific">Vigna unguiculata</name>
    <name type="common">Cowpea</name>
    <dbReference type="NCBI Taxonomy" id="3917"/>
    <lineage>
        <taxon>Eukaryota</taxon>
        <taxon>Viridiplantae</taxon>
        <taxon>Streptophyta</taxon>
        <taxon>Embryophyta</taxon>
        <taxon>Tracheophyta</taxon>
        <taxon>Spermatophyta</taxon>
        <taxon>Magnoliopsida</taxon>
        <taxon>eudicotyledons</taxon>
        <taxon>Gunneridae</taxon>
        <taxon>Pentapetalae</taxon>
        <taxon>rosids</taxon>
        <taxon>fabids</taxon>
        <taxon>Fabales</taxon>
        <taxon>Fabaceae</taxon>
        <taxon>Papilionoideae</taxon>
        <taxon>50 kb inversion clade</taxon>
        <taxon>NPAAA clade</taxon>
        <taxon>indigoferoid/millettioid clade</taxon>
        <taxon>Phaseoleae</taxon>
        <taxon>Vigna</taxon>
    </lineage>
</organism>
<keyword evidence="3" id="KW-1185">Reference proteome</keyword>
<dbReference type="AlphaFoldDB" id="A0A4D6MDG9"/>
<accession>A0A4D6MDG9</accession>
<protein>
    <submittedName>
        <fullName evidence="2">Uncharacterized protein</fullName>
    </submittedName>
</protein>